<evidence type="ECO:0000313" key="3">
    <source>
        <dbReference type="Proteomes" id="UP001153365"/>
    </source>
</evidence>
<dbReference type="Gene3D" id="3.20.20.100">
    <property type="entry name" value="NADP-dependent oxidoreductase domain"/>
    <property type="match status" value="1"/>
</dbReference>
<reference evidence="2" key="1">
    <citation type="submission" date="2022-06" db="EMBL/GenBank/DDBJ databases">
        <authorList>
            <consortium name="SYNGENTA / RWTH Aachen University"/>
        </authorList>
    </citation>
    <scope>NUCLEOTIDE SEQUENCE</scope>
</reference>
<sequence>MVKLQKSGKVKAIGVSNFTIQHIEDLIKATGVKRAVNQIEKLLLLAQTNLVNYCNSKGIHITAYTVGPKLDYLLQGKRGRLERRIPP</sequence>
<dbReference type="Proteomes" id="UP001153365">
    <property type="component" value="Unassembled WGS sequence"/>
</dbReference>
<dbReference type="InterPro" id="IPR018170">
    <property type="entry name" value="Aldo/ket_reductase_CS"/>
</dbReference>
<proteinExistence type="predicted"/>
<dbReference type="InterPro" id="IPR036812">
    <property type="entry name" value="NAD(P)_OxRdtase_dom_sf"/>
</dbReference>
<dbReference type="InterPro" id="IPR023210">
    <property type="entry name" value="NADP_OxRdtase_dom"/>
</dbReference>
<organism evidence="2 3">
    <name type="scientific">Phakopsora pachyrhizi</name>
    <name type="common">Asian soybean rust disease fungus</name>
    <dbReference type="NCBI Taxonomy" id="170000"/>
    <lineage>
        <taxon>Eukaryota</taxon>
        <taxon>Fungi</taxon>
        <taxon>Dikarya</taxon>
        <taxon>Basidiomycota</taxon>
        <taxon>Pucciniomycotina</taxon>
        <taxon>Pucciniomycetes</taxon>
        <taxon>Pucciniales</taxon>
        <taxon>Phakopsoraceae</taxon>
        <taxon>Phakopsora</taxon>
    </lineage>
</organism>
<dbReference type="EMBL" id="CALTRL010001502">
    <property type="protein sequence ID" value="CAH7672814.1"/>
    <property type="molecule type" value="Genomic_DNA"/>
</dbReference>
<comment type="caution">
    <text evidence="2">The sequence shown here is derived from an EMBL/GenBank/DDBJ whole genome shotgun (WGS) entry which is preliminary data.</text>
</comment>
<dbReference type="AlphaFoldDB" id="A0AAV0ATU0"/>
<dbReference type="PROSITE" id="PS00062">
    <property type="entry name" value="ALDOKETO_REDUCTASE_2"/>
    <property type="match status" value="1"/>
</dbReference>
<name>A0AAV0ATU0_PHAPC</name>
<accession>A0AAV0ATU0</accession>
<keyword evidence="3" id="KW-1185">Reference proteome</keyword>
<dbReference type="GO" id="GO:0016491">
    <property type="term" value="F:oxidoreductase activity"/>
    <property type="evidence" value="ECO:0007669"/>
    <property type="project" value="InterPro"/>
</dbReference>
<feature type="domain" description="NADP-dependent oxidoreductase" evidence="1">
    <location>
        <begin position="2"/>
        <end position="65"/>
    </location>
</feature>
<dbReference type="PANTHER" id="PTHR11732">
    <property type="entry name" value="ALDO/KETO REDUCTASE"/>
    <property type="match status" value="1"/>
</dbReference>
<dbReference type="Pfam" id="PF00248">
    <property type="entry name" value="Aldo_ket_red"/>
    <property type="match status" value="1"/>
</dbReference>
<gene>
    <name evidence="2" type="ORF">PPACK8108_LOCUS7652</name>
</gene>
<dbReference type="SUPFAM" id="SSF51430">
    <property type="entry name" value="NAD(P)-linked oxidoreductase"/>
    <property type="match status" value="1"/>
</dbReference>
<protein>
    <recommendedName>
        <fullName evidence="1">NADP-dependent oxidoreductase domain-containing protein</fullName>
    </recommendedName>
</protein>
<dbReference type="PRINTS" id="PR00069">
    <property type="entry name" value="ALDKETRDTASE"/>
</dbReference>
<evidence type="ECO:0000259" key="1">
    <source>
        <dbReference type="Pfam" id="PF00248"/>
    </source>
</evidence>
<dbReference type="InterPro" id="IPR020471">
    <property type="entry name" value="AKR"/>
</dbReference>
<evidence type="ECO:0000313" key="2">
    <source>
        <dbReference type="EMBL" id="CAH7672814.1"/>
    </source>
</evidence>